<sequence length="22" mass="2635">MTNQSEWQNYAAFQKQSEPHPI</sequence>
<organism evidence="2">
    <name type="scientific">Anguilla anguilla</name>
    <name type="common">European freshwater eel</name>
    <name type="synonym">Muraena anguilla</name>
    <dbReference type="NCBI Taxonomy" id="7936"/>
    <lineage>
        <taxon>Eukaryota</taxon>
        <taxon>Metazoa</taxon>
        <taxon>Chordata</taxon>
        <taxon>Craniata</taxon>
        <taxon>Vertebrata</taxon>
        <taxon>Euteleostomi</taxon>
        <taxon>Actinopterygii</taxon>
        <taxon>Neopterygii</taxon>
        <taxon>Teleostei</taxon>
        <taxon>Anguilliformes</taxon>
        <taxon>Anguillidae</taxon>
        <taxon>Anguilla</taxon>
    </lineage>
</organism>
<reference evidence="2" key="1">
    <citation type="submission" date="2014-11" db="EMBL/GenBank/DDBJ databases">
        <authorList>
            <person name="Amaro Gonzalez C."/>
        </authorList>
    </citation>
    <scope>NUCLEOTIDE SEQUENCE</scope>
</reference>
<evidence type="ECO:0000256" key="1">
    <source>
        <dbReference type="SAM" id="MobiDB-lite"/>
    </source>
</evidence>
<dbReference type="AlphaFoldDB" id="A0A0E9PAS9"/>
<proteinExistence type="predicted"/>
<evidence type="ECO:0000313" key="2">
    <source>
        <dbReference type="EMBL" id="JAH01175.1"/>
    </source>
</evidence>
<accession>A0A0E9PAS9</accession>
<protein>
    <submittedName>
        <fullName evidence="2">Uncharacterized protein</fullName>
    </submittedName>
</protein>
<name>A0A0E9PAS9_ANGAN</name>
<dbReference type="EMBL" id="GBXM01107402">
    <property type="protein sequence ID" value="JAH01175.1"/>
    <property type="molecule type" value="Transcribed_RNA"/>
</dbReference>
<reference evidence="2" key="2">
    <citation type="journal article" date="2015" name="Fish Shellfish Immunol.">
        <title>Early steps in the European eel (Anguilla anguilla)-Vibrio vulnificus interaction in the gills: Role of the RtxA13 toxin.</title>
        <authorList>
            <person name="Callol A."/>
            <person name="Pajuelo D."/>
            <person name="Ebbesson L."/>
            <person name="Teles M."/>
            <person name="MacKenzie S."/>
            <person name="Amaro C."/>
        </authorList>
    </citation>
    <scope>NUCLEOTIDE SEQUENCE</scope>
</reference>
<feature type="region of interest" description="Disordered" evidence="1">
    <location>
        <begin position="1"/>
        <end position="22"/>
    </location>
</feature>